<dbReference type="STRING" id="1677920.LS71_05430"/>
<feature type="transmembrane region" description="Helical" evidence="2">
    <location>
        <begin position="547"/>
        <end position="569"/>
    </location>
</feature>
<feature type="domain" description="Phage tail tape measure protein" evidence="3">
    <location>
        <begin position="161"/>
        <end position="362"/>
    </location>
</feature>
<comment type="caution">
    <text evidence="4">The sequence shown here is derived from an EMBL/GenBank/DDBJ whole genome shotgun (WGS) entry which is preliminary data.</text>
</comment>
<dbReference type="Pfam" id="PF10145">
    <property type="entry name" value="PhageMin_Tail"/>
    <property type="match status" value="1"/>
</dbReference>
<keyword evidence="2" id="KW-1133">Transmembrane helix</keyword>
<feature type="transmembrane region" description="Helical" evidence="2">
    <location>
        <begin position="483"/>
        <end position="501"/>
    </location>
</feature>
<evidence type="ECO:0000313" key="5">
    <source>
        <dbReference type="Proteomes" id="UP000029733"/>
    </source>
</evidence>
<gene>
    <name evidence="4" type="ORF">LS71_002775</name>
</gene>
<dbReference type="InterPro" id="IPR010090">
    <property type="entry name" value="Phage_tape_meas"/>
</dbReference>
<keyword evidence="2" id="KW-0812">Transmembrane</keyword>
<organism evidence="4 5">
    <name type="scientific">Helicobacter jaachi</name>
    <dbReference type="NCBI Taxonomy" id="1677920"/>
    <lineage>
        <taxon>Bacteria</taxon>
        <taxon>Pseudomonadati</taxon>
        <taxon>Campylobacterota</taxon>
        <taxon>Epsilonproteobacteria</taxon>
        <taxon>Campylobacterales</taxon>
        <taxon>Helicobacteraceae</taxon>
        <taxon>Helicobacter</taxon>
    </lineage>
</organism>
<dbReference type="OrthoDB" id="5314874at2"/>
<feature type="transmembrane region" description="Helical" evidence="2">
    <location>
        <begin position="513"/>
        <end position="535"/>
    </location>
</feature>
<dbReference type="AlphaFoldDB" id="A0A4V6YSB6"/>
<reference evidence="4 5" key="1">
    <citation type="journal article" date="2014" name="Genome Announc.">
        <title>Draft genome sequences of eight enterohepatic helicobacter species isolated from both laboratory and wild rodents.</title>
        <authorList>
            <person name="Sheh A."/>
            <person name="Shen Z."/>
            <person name="Fox J.G."/>
        </authorList>
    </citation>
    <scope>NUCLEOTIDE SEQUENCE [LARGE SCALE GENOMIC DNA]</scope>
    <source>
        <strain evidence="4 5">MIT 09-6949</strain>
    </source>
</reference>
<dbReference type="PANTHER" id="PTHR37813">
    <property type="entry name" value="FELS-2 PROPHAGE PROTEIN"/>
    <property type="match status" value="1"/>
</dbReference>
<keyword evidence="1" id="KW-1188">Viral release from host cell</keyword>
<accession>A0A4V6YSB6</accession>
<keyword evidence="2" id="KW-0472">Membrane</keyword>
<evidence type="ECO:0000259" key="3">
    <source>
        <dbReference type="Pfam" id="PF10145"/>
    </source>
</evidence>
<protein>
    <submittedName>
        <fullName evidence="4">Phage tail tape measure protein</fullName>
    </submittedName>
</protein>
<evidence type="ECO:0000313" key="4">
    <source>
        <dbReference type="EMBL" id="TLD97682.1"/>
    </source>
</evidence>
<evidence type="ECO:0000256" key="1">
    <source>
        <dbReference type="ARBA" id="ARBA00022612"/>
    </source>
</evidence>
<name>A0A4V6YSB6_9HELI</name>
<dbReference type="PANTHER" id="PTHR37813:SF1">
    <property type="entry name" value="FELS-2 PROPHAGE PROTEIN"/>
    <property type="match status" value="1"/>
</dbReference>
<feature type="transmembrane region" description="Helical" evidence="2">
    <location>
        <begin position="456"/>
        <end position="477"/>
    </location>
</feature>
<evidence type="ECO:0000256" key="2">
    <source>
        <dbReference type="SAM" id="Phobius"/>
    </source>
</evidence>
<sequence>MNLKRYKIHYTLKGDIMQTQLTIKLTPQLDNLTQAINKISKDTGEGISKALDTSIKSITQALRSENLIGKALQGPKLPQETLSHIKAQLAQATRVKLDLDLKEANAKIDSMRYQILGIYGVFKGLFQKPISVAMEFESSMADVKKVVDFESKEELKGFENQIWNLTKTIPLAAKDLTAIVASGGQLGLDKNILIPFTDVVAKMSTAFDMSTAEAGDTIAGLMKKMGIGIESVRDLGDAINYIGAKSAGSPREVVDILGRIGGMAKTIGLTSEQTAGLAGAFANMKIPSEQAGTAINKMLNVLGNAEGGTARFQGALKKIGINAGELKNTMSNNPMEGILKVLKSIEGADKDEKIGILKDMFGEEAAPKIAQITSNMQEFEKILALVSSKDNYSGSMQAEFDEVSKTTANAMQILENSIAQIAKTIGDVFLPPLASMFKVLAKMGNALSGFLQQNQWLTKTIIIAASAIFALKVIMVAAKAATALWAVATYPLKIALFAVRMQTMLAAISTKAYIVVSKGAALATKAWGVASVTFARVFKLSMLSVKAALISTGIGALIVAIGIAIGYVVENWESIAPRLVAVWEWIKEQINPVIEWFSQAFSFVSKGIDKVINGARAVTDFLGITDKEEQSQNYSTKGLSDEVINTQKANTQAFYEQHKTSQINDNKVINITTGANANDVVQAITQNSYAYAD</sequence>
<dbReference type="Proteomes" id="UP000029733">
    <property type="component" value="Unassembled WGS sequence"/>
</dbReference>
<dbReference type="EMBL" id="JRPR02000001">
    <property type="protein sequence ID" value="TLD97682.1"/>
    <property type="molecule type" value="Genomic_DNA"/>
</dbReference>
<keyword evidence="5" id="KW-1185">Reference proteome</keyword>
<proteinExistence type="predicted"/>
<dbReference type="NCBIfam" id="TIGR01760">
    <property type="entry name" value="tape_meas_TP901"/>
    <property type="match status" value="1"/>
</dbReference>